<dbReference type="AlphaFoldDB" id="A0A2U1ZW16"/>
<gene>
    <name evidence="1" type="ORF">C8046_11535</name>
</gene>
<dbReference type="Proteomes" id="UP000245166">
    <property type="component" value="Unassembled WGS sequence"/>
</dbReference>
<dbReference type="EMBL" id="PYHR01000002">
    <property type="protein sequence ID" value="PWD51187.1"/>
    <property type="molecule type" value="Genomic_DNA"/>
</dbReference>
<protein>
    <submittedName>
        <fullName evidence="1">Uncharacterized protein</fullName>
    </submittedName>
</protein>
<accession>A0A2U1ZW16</accession>
<reference evidence="1 2" key="1">
    <citation type="submission" date="2018-03" db="EMBL/GenBank/DDBJ databases">
        <title>Genome assembly of novel Miniimonas species PCH200.</title>
        <authorList>
            <person name="Thakur V."/>
            <person name="Kumar V."/>
            <person name="Singh D."/>
        </authorList>
    </citation>
    <scope>NUCLEOTIDE SEQUENCE [LARGE SCALE GENOMIC DNA]</scope>
    <source>
        <strain evidence="1 2">PCH200</strain>
    </source>
</reference>
<keyword evidence="2" id="KW-1185">Reference proteome</keyword>
<evidence type="ECO:0000313" key="2">
    <source>
        <dbReference type="Proteomes" id="UP000245166"/>
    </source>
</evidence>
<evidence type="ECO:0000313" key="1">
    <source>
        <dbReference type="EMBL" id="PWD51187.1"/>
    </source>
</evidence>
<organism evidence="1 2">
    <name type="scientific">Serinibacter arcticus</name>
    <dbReference type="NCBI Taxonomy" id="1655435"/>
    <lineage>
        <taxon>Bacteria</taxon>
        <taxon>Bacillati</taxon>
        <taxon>Actinomycetota</taxon>
        <taxon>Actinomycetes</taxon>
        <taxon>Micrococcales</taxon>
        <taxon>Beutenbergiaceae</taxon>
        <taxon>Serinibacter</taxon>
    </lineage>
</organism>
<sequence length="103" mass="10755">MSIRVAVEALSTDATHWEGTGRDLGAQGHAVAAIAPPALAFGTLGADVAAAYDRARQHLSQALASGSIEQVGAAFTLREVALAYLTSDEQAAIDFNNTWEIED</sequence>
<comment type="caution">
    <text evidence="1">The sequence shown here is derived from an EMBL/GenBank/DDBJ whole genome shotgun (WGS) entry which is preliminary data.</text>
</comment>
<name>A0A2U1ZW16_9MICO</name>
<proteinExistence type="predicted"/>
<dbReference type="RefSeq" id="WP_109229568.1">
    <property type="nucleotide sequence ID" value="NZ_PYHR01000002.1"/>
</dbReference>